<feature type="domain" description="Helicase ATP-binding" evidence="5">
    <location>
        <begin position="861"/>
        <end position="1129"/>
    </location>
</feature>
<dbReference type="EMBL" id="LR536452">
    <property type="protein sequence ID" value="VFU17516.1"/>
    <property type="molecule type" value="Genomic_DNA"/>
</dbReference>
<feature type="coiled-coil region" evidence="3">
    <location>
        <begin position="1008"/>
        <end position="1035"/>
    </location>
</feature>
<dbReference type="SUPFAM" id="SSF53335">
    <property type="entry name" value="S-adenosyl-L-methionine-dependent methyltransferases"/>
    <property type="match status" value="1"/>
</dbReference>
<dbReference type="GO" id="GO:0032259">
    <property type="term" value="P:methylation"/>
    <property type="evidence" value="ECO:0007669"/>
    <property type="project" value="UniProtKB-KW"/>
</dbReference>
<keyword evidence="6" id="KW-0808">Transferase</keyword>
<evidence type="ECO:0000256" key="1">
    <source>
        <dbReference type="ARBA" id="ARBA00006594"/>
    </source>
</evidence>
<sequence>MKSKPAQYTLPFLDTTSLGASGFDLYSSFGAPPLAPSDSGEHTVDRGNSAANDEPTRTPARDFRLAGDRKLASGWKARAADNLAAIRLAQTIENEDRHATAEEQEILSRFTAFGASDLANKLFRRAGESFAGGWDDLGNQLEQLVSREELASLSRATQYAHFTPEFVVRAIWKALLRMGVAGGRILEPGCGTGLFFALMPEFLAGKTTLTGIEMDASTARIAKLLYPNAVIRHEDFTKARLPDTYDLVLGNPPFSDRTVRADDPAGELRLSLHDYFIARSVERLKPGGLAAFVTSRYTMDKTDERARAHIASMADLLGAIRLPQGSMNAAGTDVVVDILFLLKRDVDQPPVGPAWTSLAEAVPADDGDQALSINRYFLDHPEMVLGRHARVSSPFGPAYSCRPNPDASLNEDLRIVVDRLPRDICKRPSKTDALTPERPKVRVGAAADGATVKEGSYLVIDNQLVQILDGEPIPVAIRNGKGTEGIPAKHARLIRGLITVRDAIRAILRAQEADQPWGPAQVRLRVAYASFVRDFGPINLTTIVETTNAETGDTRESMRRPNLQPFFDDPDVWLVSSIENYDIESGKAKQGPIFTERVLHPTVTPLIESAADALAVTLHEVGFVDLDRIAELLGRSRDETIAELGERIFLDPQLSIEGVETWQTADAYLSGPIRTKLAAAIAAATLDPCYGRNVEALQKVLPEDLKPSDISARLGAPWIPAPDIAAFCTEVLGVETRVHHTVEIASWTIDINAFARAPTSTSTWGTERRHAGLLLSDALNATLPQIYDVFIEDGVEKRVLNAADTEAAKEKLAKIKTAFETWIWTDADRTDRLARVYNDRFNNLVPRHFDGSHLQLPGASSVVKLYAHQKRVIWRIVSAGATYIAHAVGAGKTFSIAAAIMEQKRLGLVTKAMMVVPGHCLAQASREFLQLYPNARILVADETNFVKEKRQRFLARAATATWDCIIVTHSAFKFIPTPTRFERGLIKKQINSSADLLEKIDNDDRISRKRIERMKEGLEASLEALQSRKDDLLTISEMGVDQLIVDEVQEFRKLSFATNMSTLKGVDPDGSQRAWDLFVKTRFIDAEKNPGRALIPASGTPITNTLGELFTLQRFMQPDALEERGIQEFDAWAATFGDTRTELELQPSGLYKPVTRFSEFVNVPDLMAIYRMVADVVLQSDLRQFLRLPAIKTGKRQIITAAPSRAFKAYQRHLAERIEKIRQRTGKPKPGDDILLSVIGDGRHAAIDLRFVLAEFDDEPENKLNALIDNVHRIWRDTSQRRYTRPDGIPYALPGAAQMIFSDLGTLSVEATREFSAYRWIKTRLMELGIPASQIAFMQDFKKSSAKQRLFNDVNGGAIRILIGSSETMGTGVNAQRRLIALHHLDVPWLPSHITQREGRIERQGNENDQIEIYAYATRGSVDATGWQMLERKQRFIDMAMSGDRSIRRIEDAGNQVNQFALAKAIASGDPRLMQKAGLEAEIARLERLRASHFDDQHLLRRKLSSAEASLAHAKRRIVEIDLDLIQRKPTSGDAFSMQVEGKTFSERKQAGAALIKAIRHHEMQGLAGNWTLGSMGGFELALSLSPRRVLFSRIELTMLRNGEATEIEFDDELTALGIISRLEYTLTRFEVELAQYKRTVADNCAWIASFRERLGEKFAFEGELLDKRGEMDALEASLATTETDSGETEDLLALGLYAR</sequence>
<dbReference type="PANTHER" id="PTHR41313:SF1">
    <property type="entry name" value="DNA METHYLASE ADENINE-SPECIFIC DOMAIN-CONTAINING PROTEIN"/>
    <property type="match status" value="1"/>
</dbReference>
<feature type="region of interest" description="Disordered" evidence="4">
    <location>
        <begin position="34"/>
        <end position="60"/>
    </location>
</feature>
<evidence type="ECO:0000256" key="3">
    <source>
        <dbReference type="SAM" id="Coils"/>
    </source>
</evidence>
<accession>A0A4U8Z7M5</accession>
<dbReference type="KEGG" id="mtun:MTUNDRAET4_0073.2"/>
<dbReference type="PROSITE" id="PS00092">
    <property type="entry name" value="N6_MTASE"/>
    <property type="match status" value="1"/>
</dbReference>
<dbReference type="OrthoDB" id="9814088at2"/>
<protein>
    <submittedName>
        <fullName evidence="6">Putative Adenine-specific DNA methylase, N12 class</fullName>
    </submittedName>
</protein>
<evidence type="ECO:0000313" key="7">
    <source>
        <dbReference type="Proteomes" id="UP000294360"/>
    </source>
</evidence>
<keyword evidence="3" id="KW-0175">Coiled coil</keyword>
<evidence type="ECO:0000256" key="2">
    <source>
        <dbReference type="ARBA" id="ARBA00022747"/>
    </source>
</evidence>
<dbReference type="GO" id="GO:0016787">
    <property type="term" value="F:hydrolase activity"/>
    <property type="evidence" value="ECO:0007669"/>
    <property type="project" value="InterPro"/>
</dbReference>
<dbReference type="GO" id="GO:0003677">
    <property type="term" value="F:DNA binding"/>
    <property type="evidence" value="ECO:0007669"/>
    <property type="project" value="InterPro"/>
</dbReference>
<reference evidence="6 7" key="1">
    <citation type="submission" date="2019-03" db="EMBL/GenBank/DDBJ databases">
        <authorList>
            <person name="Kox A.R. M."/>
        </authorList>
    </citation>
    <scope>NUCLEOTIDE SEQUENCE [LARGE SCALE GENOMIC DNA]</scope>
    <source>
        <strain evidence="6">MTUNDRAET4 annotated genome</strain>
        <plasmid evidence="7">3</plasmid>
    </source>
</reference>
<dbReference type="RefSeq" id="WP_134493316.1">
    <property type="nucleotide sequence ID" value="NZ_LR536452.1"/>
</dbReference>
<dbReference type="Pfam" id="PF04851">
    <property type="entry name" value="ResIII"/>
    <property type="match status" value="1"/>
</dbReference>
<evidence type="ECO:0000259" key="5">
    <source>
        <dbReference type="SMART" id="SM00487"/>
    </source>
</evidence>
<name>A0A4U8Z7M5_METTU</name>
<dbReference type="InterPro" id="IPR052933">
    <property type="entry name" value="DNA_Protect_Modify"/>
</dbReference>
<keyword evidence="6" id="KW-0489">Methyltransferase</keyword>
<dbReference type="InterPro" id="IPR006935">
    <property type="entry name" value="Helicase/UvrB_N"/>
</dbReference>
<dbReference type="SMART" id="SM00487">
    <property type="entry name" value="DEXDc"/>
    <property type="match status" value="1"/>
</dbReference>
<gene>
    <name evidence="6" type="ORF">MTUNDRAET4_0073</name>
</gene>
<geneLocation type="plasmid" evidence="6 7">
    <name>3</name>
</geneLocation>
<dbReference type="InterPro" id="IPR029063">
    <property type="entry name" value="SAM-dependent_MTases_sf"/>
</dbReference>
<dbReference type="PRINTS" id="PR00507">
    <property type="entry name" value="N12N6MTFRASE"/>
</dbReference>
<evidence type="ECO:0000313" key="6">
    <source>
        <dbReference type="EMBL" id="VFU17516.1"/>
    </source>
</evidence>
<dbReference type="SUPFAM" id="SSF52540">
    <property type="entry name" value="P-loop containing nucleoside triphosphate hydrolases"/>
    <property type="match status" value="2"/>
</dbReference>
<dbReference type="GO" id="GO:0005524">
    <property type="term" value="F:ATP binding"/>
    <property type="evidence" value="ECO:0007669"/>
    <property type="project" value="InterPro"/>
</dbReference>
<organism evidence="6 7">
    <name type="scientific">Methylocella tundrae</name>
    <dbReference type="NCBI Taxonomy" id="227605"/>
    <lineage>
        <taxon>Bacteria</taxon>
        <taxon>Pseudomonadati</taxon>
        <taxon>Pseudomonadota</taxon>
        <taxon>Alphaproteobacteria</taxon>
        <taxon>Hyphomicrobiales</taxon>
        <taxon>Beijerinckiaceae</taxon>
        <taxon>Methylocella</taxon>
    </lineage>
</organism>
<dbReference type="Gene3D" id="3.40.50.150">
    <property type="entry name" value="Vaccinia Virus protein VP39"/>
    <property type="match status" value="1"/>
</dbReference>
<dbReference type="Proteomes" id="UP000294360">
    <property type="component" value="Plasmid 3"/>
</dbReference>
<dbReference type="InterPro" id="IPR002052">
    <property type="entry name" value="DNA_methylase_N6_adenine_CS"/>
</dbReference>
<dbReference type="InterPro" id="IPR014001">
    <property type="entry name" value="Helicase_ATP-bd"/>
</dbReference>
<dbReference type="GO" id="GO:0008170">
    <property type="term" value="F:N-methyltransferase activity"/>
    <property type="evidence" value="ECO:0007669"/>
    <property type="project" value="InterPro"/>
</dbReference>
<dbReference type="Pfam" id="PF02384">
    <property type="entry name" value="N6_Mtase"/>
    <property type="match status" value="1"/>
</dbReference>
<dbReference type="InterPro" id="IPR027417">
    <property type="entry name" value="P-loop_NTPase"/>
</dbReference>
<proteinExistence type="inferred from homology"/>
<keyword evidence="2" id="KW-0680">Restriction system</keyword>
<dbReference type="PANTHER" id="PTHR41313">
    <property type="entry name" value="ADENINE-SPECIFIC METHYLTRANSFERASE"/>
    <property type="match status" value="1"/>
</dbReference>
<comment type="similarity">
    <text evidence="1">Belongs to the N(4)/N(6)-methyltransferase family.</text>
</comment>
<evidence type="ECO:0000256" key="4">
    <source>
        <dbReference type="SAM" id="MobiDB-lite"/>
    </source>
</evidence>
<dbReference type="GO" id="GO:0009307">
    <property type="term" value="P:DNA restriction-modification system"/>
    <property type="evidence" value="ECO:0007669"/>
    <property type="project" value="UniProtKB-KW"/>
</dbReference>
<keyword evidence="6" id="KW-0614">Plasmid</keyword>
<dbReference type="InterPro" id="IPR003356">
    <property type="entry name" value="DNA_methylase_A-5"/>
</dbReference>
<dbReference type="CDD" id="cd02440">
    <property type="entry name" value="AdoMet_MTases"/>
    <property type="match status" value="1"/>
</dbReference>
<dbReference type="Gene3D" id="3.40.50.300">
    <property type="entry name" value="P-loop containing nucleotide triphosphate hydrolases"/>
    <property type="match status" value="2"/>
</dbReference>